<feature type="region of interest" description="Disordered" evidence="1">
    <location>
        <begin position="1"/>
        <end position="83"/>
    </location>
</feature>
<evidence type="ECO:0000313" key="4">
    <source>
        <dbReference type="EMBL" id="CDS83335.1"/>
    </source>
</evidence>
<dbReference type="CDD" id="cd17470">
    <property type="entry name" value="T3SS_Flik_C"/>
    <property type="match status" value="1"/>
</dbReference>
<feature type="domain" description="Flagellar hook-length control protein-like C-terminal" evidence="2">
    <location>
        <begin position="267"/>
        <end position="348"/>
    </location>
</feature>
<dbReference type="EMBL" id="LK932347">
    <property type="protein sequence ID" value="CDS83335.1"/>
    <property type="molecule type" value="Genomic_DNA"/>
</dbReference>
<feature type="compositionally biased region" description="Basic and acidic residues" evidence="1">
    <location>
        <begin position="58"/>
        <end position="83"/>
    </location>
</feature>
<keyword evidence="4" id="KW-0966">Cell projection</keyword>
<accession>A0A069A4L9</accession>
<feature type="region of interest" description="Disordered" evidence="1">
    <location>
        <begin position="362"/>
        <end position="381"/>
    </location>
</feature>
<dbReference type="Pfam" id="PF02120">
    <property type="entry name" value="Flg_hook"/>
    <property type="match status" value="1"/>
</dbReference>
<evidence type="ECO:0000256" key="1">
    <source>
        <dbReference type="SAM" id="MobiDB-lite"/>
    </source>
</evidence>
<dbReference type="AlphaFoldDB" id="A0A069A4L9"/>
<proteinExistence type="predicted"/>
<sequence length="401" mass="46100">MKIQADSYNIIKDIGDRKSSSKNKNIKNNKFEDNLYKATDHKKVKDRREVSKQNISSDKPENSDNECHLDEDKSNHLEDENTYEKDCSKNNEALQQLLNLLKDNYKKDKDINTILDNIEKLSISDELKQELKLNKNILNKIANQNSELNKANINNSNDIENLDIVKLRELLEDSANKDIEVISKTTENDTKNIDLYSFDSNRMDNLNSNKQKDDSSDILEKLAGVNGNKSGNFGQVINKNVDMNKLKNDNVNLKQIESNVMDDSIKAIKHMKTNDIQELTIKLRPKELGDMNIQLLKDGESMRAVVTVFNKDVFDSINKNISDLKQHLELTNVNIKDVSVQMHSDNTNTSDTFDKAFEQQNRQNNQENMSKKNTNDKHNNVVIEDDIKENIIDDDRVDLLA</sequence>
<dbReference type="InterPro" id="IPR021136">
    <property type="entry name" value="Flagellar_hook_control-like_C"/>
</dbReference>
<protein>
    <submittedName>
        <fullName evidence="4">Flagellar hook-length control protein FliK</fullName>
    </submittedName>
</protein>
<evidence type="ECO:0000259" key="2">
    <source>
        <dbReference type="Pfam" id="PF02120"/>
    </source>
</evidence>
<keyword evidence="4" id="KW-0969">Cilium</keyword>
<dbReference type="RefSeq" id="WP_021366068.1">
    <property type="nucleotide sequence ID" value="NZ_BBYB01000122.1"/>
</dbReference>
<dbReference type="EMBL" id="LK932465">
    <property type="protein sequence ID" value="CDS83219.1"/>
    <property type="molecule type" value="Genomic_DNA"/>
</dbReference>
<gene>
    <name evidence="4" type="primary">fliK</name>
    <name evidence="5" type="ORF">BN1095_210163</name>
    <name evidence="3" type="ORF">BN1096_160155</name>
    <name evidence="4" type="ORF">BN1097_140157</name>
</gene>
<evidence type="ECO:0000313" key="5">
    <source>
        <dbReference type="EMBL" id="CDS99006.1"/>
    </source>
</evidence>
<dbReference type="EMBL" id="LK932861">
    <property type="protein sequence ID" value="CDS99006.1"/>
    <property type="molecule type" value="Genomic_DNA"/>
</dbReference>
<name>A0A069A4L9_CLODI</name>
<dbReference type="InterPro" id="IPR038610">
    <property type="entry name" value="FliK-like_C_sf"/>
</dbReference>
<keyword evidence="4" id="KW-0282">Flagellum</keyword>
<evidence type="ECO:0000313" key="3">
    <source>
        <dbReference type="EMBL" id="CDS83219.1"/>
    </source>
</evidence>
<feature type="compositionally biased region" description="Basic and acidic residues" evidence="1">
    <location>
        <begin position="369"/>
        <end position="379"/>
    </location>
</feature>
<reference evidence="4" key="1">
    <citation type="submission" date="2014-07" db="EMBL/GenBank/DDBJ databases">
        <authorList>
            <person name="Monot Marc"/>
        </authorList>
    </citation>
    <scope>NUCLEOTIDE SEQUENCE</scope>
    <source>
        <strain evidence="5">7032989</strain>
        <strain evidence="4">7032994</strain>
    </source>
</reference>
<dbReference type="Gene3D" id="3.30.750.140">
    <property type="match status" value="1"/>
</dbReference>
<organism evidence="4">
    <name type="scientific">Clostridioides difficile</name>
    <name type="common">Peptoclostridium difficile</name>
    <dbReference type="NCBI Taxonomy" id="1496"/>
    <lineage>
        <taxon>Bacteria</taxon>
        <taxon>Bacillati</taxon>
        <taxon>Bacillota</taxon>
        <taxon>Clostridia</taxon>
        <taxon>Peptostreptococcales</taxon>
        <taxon>Peptostreptococcaceae</taxon>
        <taxon>Clostridioides</taxon>
    </lineage>
</organism>
<feature type="compositionally biased region" description="Basic and acidic residues" evidence="1">
    <location>
        <begin position="29"/>
        <end position="51"/>
    </location>
</feature>